<gene>
    <name evidence="1" type="ORF">EB796_005487</name>
</gene>
<dbReference type="Proteomes" id="UP000593567">
    <property type="component" value="Unassembled WGS sequence"/>
</dbReference>
<comment type="caution">
    <text evidence="1">The sequence shown here is derived from an EMBL/GenBank/DDBJ whole genome shotgun (WGS) entry which is preliminary data.</text>
</comment>
<reference evidence="1" key="1">
    <citation type="submission" date="2020-06" db="EMBL/GenBank/DDBJ databases">
        <title>Draft genome of Bugula neritina, a colonial animal packing powerful symbionts and potential medicines.</title>
        <authorList>
            <person name="Rayko M."/>
        </authorList>
    </citation>
    <scope>NUCLEOTIDE SEQUENCE [LARGE SCALE GENOMIC DNA]</scope>
    <source>
        <strain evidence="1">Kwan_BN1</strain>
    </source>
</reference>
<dbReference type="EMBL" id="VXIV02000765">
    <property type="protein sequence ID" value="KAF6036194.1"/>
    <property type="molecule type" value="Genomic_DNA"/>
</dbReference>
<dbReference type="PANTHER" id="PTHR45703">
    <property type="entry name" value="DYNEIN HEAVY CHAIN"/>
    <property type="match status" value="1"/>
</dbReference>
<dbReference type="GO" id="GO:0051959">
    <property type="term" value="F:dynein light intermediate chain binding"/>
    <property type="evidence" value="ECO:0007669"/>
    <property type="project" value="InterPro"/>
</dbReference>
<dbReference type="GO" id="GO:0030286">
    <property type="term" value="C:dynein complex"/>
    <property type="evidence" value="ECO:0007669"/>
    <property type="project" value="InterPro"/>
</dbReference>
<name>A0A7J7KE57_BUGNE</name>
<dbReference type="GO" id="GO:0045505">
    <property type="term" value="F:dynein intermediate chain binding"/>
    <property type="evidence" value="ECO:0007669"/>
    <property type="project" value="InterPro"/>
</dbReference>
<protein>
    <submittedName>
        <fullName evidence="1">DNHD1</fullName>
    </submittedName>
</protein>
<dbReference type="InterPro" id="IPR027417">
    <property type="entry name" value="P-loop_NTPase"/>
</dbReference>
<dbReference type="OrthoDB" id="447173at2759"/>
<dbReference type="AlphaFoldDB" id="A0A7J7KE57"/>
<dbReference type="PANTHER" id="PTHR45703:SF36">
    <property type="entry name" value="DYNEIN HEAVY CHAIN, CYTOPLASMIC"/>
    <property type="match status" value="1"/>
</dbReference>
<dbReference type="Gene3D" id="3.40.50.300">
    <property type="entry name" value="P-loop containing nucleotide triphosphate hydrolases"/>
    <property type="match status" value="1"/>
</dbReference>
<evidence type="ECO:0000313" key="1">
    <source>
        <dbReference type="EMBL" id="KAF6036194.1"/>
    </source>
</evidence>
<organism evidence="1 2">
    <name type="scientific">Bugula neritina</name>
    <name type="common">Brown bryozoan</name>
    <name type="synonym">Sertularia neritina</name>
    <dbReference type="NCBI Taxonomy" id="10212"/>
    <lineage>
        <taxon>Eukaryota</taxon>
        <taxon>Metazoa</taxon>
        <taxon>Spiralia</taxon>
        <taxon>Lophotrochozoa</taxon>
        <taxon>Bryozoa</taxon>
        <taxon>Gymnolaemata</taxon>
        <taxon>Cheilostomatida</taxon>
        <taxon>Flustrina</taxon>
        <taxon>Buguloidea</taxon>
        <taxon>Bugulidae</taxon>
        <taxon>Bugula</taxon>
    </lineage>
</organism>
<accession>A0A7J7KE57</accession>
<dbReference type="InterPro" id="IPR026983">
    <property type="entry name" value="DHC"/>
</dbReference>
<keyword evidence="2" id="KW-1185">Reference proteome</keyword>
<proteinExistence type="predicted"/>
<evidence type="ECO:0000313" key="2">
    <source>
        <dbReference type="Proteomes" id="UP000593567"/>
    </source>
</evidence>
<dbReference type="GO" id="GO:0007018">
    <property type="term" value="P:microtubule-based movement"/>
    <property type="evidence" value="ECO:0007669"/>
    <property type="project" value="InterPro"/>
</dbReference>
<sequence>MFKTMEARETSELLKKWGNLSRSFARIGSLHKLVVDSAPEIVYPKVNMMSLCPSAMTPAELFGETVDGVWRDGTLTHLLQAAFRHVSSAQTFTQLYNDKKTKNGIEHPSVIDNWLVLDGDLSPLWVDNLSSMIDSNNKFTLANGGVCRIPVITADFVTVTADFVTVTADFVTVAADFVTVAADFVTVTTDFVTVTADFVTVTADFVTVTADFVTVTADFVTVTADFVTVTAAIIKHLTKLIFIHCKAHRPGLNTS</sequence>